<evidence type="ECO:0000313" key="2">
    <source>
        <dbReference type="Proteomes" id="UP000035740"/>
    </source>
</evidence>
<protein>
    <submittedName>
        <fullName evidence="1">Uncharacterized protein</fullName>
    </submittedName>
</protein>
<organism evidence="1 2">
    <name type="scientific">Beta vulgaris subsp. vulgaris</name>
    <name type="common">Beet</name>
    <dbReference type="NCBI Taxonomy" id="3555"/>
    <lineage>
        <taxon>Eukaryota</taxon>
        <taxon>Viridiplantae</taxon>
        <taxon>Streptophyta</taxon>
        <taxon>Embryophyta</taxon>
        <taxon>Tracheophyta</taxon>
        <taxon>Spermatophyta</taxon>
        <taxon>Magnoliopsida</taxon>
        <taxon>eudicotyledons</taxon>
        <taxon>Gunneridae</taxon>
        <taxon>Pentapetalae</taxon>
        <taxon>Caryophyllales</taxon>
        <taxon>Chenopodiaceae</taxon>
        <taxon>Betoideae</taxon>
        <taxon>Beta</taxon>
    </lineage>
</organism>
<dbReference type="EMBL" id="KQ090714">
    <property type="protein sequence ID" value="KMS94889.1"/>
    <property type="molecule type" value="Genomic_DNA"/>
</dbReference>
<reference evidence="1 2" key="1">
    <citation type="journal article" date="2014" name="Nature">
        <title>The genome of the recently domesticated crop plant sugar beet (Beta vulgaris).</title>
        <authorList>
            <person name="Dohm J.C."/>
            <person name="Minoche A.E."/>
            <person name="Holtgrawe D."/>
            <person name="Capella-Gutierrez S."/>
            <person name="Zakrzewski F."/>
            <person name="Tafer H."/>
            <person name="Rupp O."/>
            <person name="Sorensen T.R."/>
            <person name="Stracke R."/>
            <person name="Reinhardt R."/>
            <person name="Goesmann A."/>
            <person name="Kraft T."/>
            <person name="Schulz B."/>
            <person name="Stadler P.F."/>
            <person name="Schmidt T."/>
            <person name="Gabaldon T."/>
            <person name="Lehrach H."/>
            <person name="Weisshaar B."/>
            <person name="Himmelbauer H."/>
        </authorList>
    </citation>
    <scope>NUCLEOTIDE SEQUENCE [LARGE SCALE GENOMIC DNA]</scope>
    <source>
        <tissue evidence="1">Taproot</tissue>
    </source>
</reference>
<gene>
    <name evidence="1" type="ORF">BVRB_014350</name>
</gene>
<dbReference type="Gramene" id="KMS94889">
    <property type="protein sequence ID" value="KMS94889"/>
    <property type="gene ID" value="BVRB_014350"/>
</dbReference>
<dbReference type="AlphaFoldDB" id="A0A0J8B1J1"/>
<evidence type="ECO:0000313" key="1">
    <source>
        <dbReference type="EMBL" id="KMS94889.1"/>
    </source>
</evidence>
<dbReference type="Proteomes" id="UP000035740">
    <property type="component" value="Unassembled WGS sequence"/>
</dbReference>
<accession>A0A0J8B1J1</accession>
<sequence length="37" mass="3981">MMMTRGCQGGAPLSGECSSHLCRSFEESKVLVLKSGY</sequence>
<proteinExistence type="predicted"/>
<keyword evidence="2" id="KW-1185">Reference proteome</keyword>
<name>A0A0J8B1J1_BETVV</name>